<dbReference type="InParanoid" id="F4PFN1"/>
<keyword evidence="1" id="KW-0802">TPR repeat</keyword>
<evidence type="ECO:0000256" key="1">
    <source>
        <dbReference type="PROSITE-ProRule" id="PRU00339"/>
    </source>
</evidence>
<dbReference type="AlphaFoldDB" id="F4PFN1"/>
<feature type="non-terminal residue" evidence="2">
    <location>
        <position position="1"/>
    </location>
</feature>
<evidence type="ECO:0000313" key="2">
    <source>
        <dbReference type="EMBL" id="EGF75965.1"/>
    </source>
</evidence>
<dbReference type="PROSITE" id="PS50005">
    <property type="entry name" value="TPR"/>
    <property type="match status" value="1"/>
</dbReference>
<dbReference type="Proteomes" id="UP000007241">
    <property type="component" value="Unassembled WGS sequence"/>
</dbReference>
<reference evidence="2 3" key="1">
    <citation type="submission" date="2009-12" db="EMBL/GenBank/DDBJ databases">
        <title>The draft genome of Batrachochytrium dendrobatidis.</title>
        <authorList>
            <consortium name="US DOE Joint Genome Institute (JGI-PGF)"/>
            <person name="Kuo A."/>
            <person name="Salamov A."/>
            <person name="Schmutz J."/>
            <person name="Lucas S."/>
            <person name="Pitluck S."/>
            <person name="Rosenblum E."/>
            <person name="Stajich J."/>
            <person name="Eisen M."/>
            <person name="Grigoriev I.V."/>
        </authorList>
    </citation>
    <scope>NUCLEOTIDE SEQUENCE [LARGE SCALE GENOMIC DNA]</scope>
    <source>
        <strain evidence="3">JAM81 / FGSC 10211</strain>
    </source>
</reference>
<dbReference type="SUPFAM" id="SSF48452">
    <property type="entry name" value="TPR-like"/>
    <property type="match status" value="1"/>
</dbReference>
<name>F4PFN1_BATDJ</name>
<evidence type="ECO:0000313" key="3">
    <source>
        <dbReference type="Proteomes" id="UP000007241"/>
    </source>
</evidence>
<feature type="repeat" description="TPR" evidence="1">
    <location>
        <begin position="222"/>
        <end position="255"/>
    </location>
</feature>
<accession>F4PFN1</accession>
<gene>
    <name evidence="2" type="ORF">BATDEDRAFT_28928</name>
</gene>
<dbReference type="HOGENOM" id="CLU_971626_0_0_1"/>
<dbReference type="Gene3D" id="1.25.40.10">
    <property type="entry name" value="Tetratricopeptide repeat domain"/>
    <property type="match status" value="1"/>
</dbReference>
<protein>
    <submittedName>
        <fullName evidence="2">Uncharacterized protein</fullName>
    </submittedName>
</protein>
<proteinExistence type="predicted"/>
<sequence>YAVQQHEINYQELENIYEKDPLNAELICFDDRYDPEHVSILFQLYRSENRLLDALALRIDLLHHHFTEDHFTAMEELIKDFDQEEQLEILQDLYQSSSNPIIEEKLLSPLLASDDANALIQFILTTAYQPTNEQLQSIMDQLSKTDTYFLASFFAESNKRLLSLSNHDPNILNKLVAPFVSAFLEEIPLTSIIAWFTPFHEAGINLPIEQKLLKIKNLSEDPDQQFALGELYFQFQLFEKSIDCFKWEMELSPNDPKPVTYLSKIYRQIGNQDEADAYQQLLIQMTK</sequence>
<dbReference type="EMBL" id="GL882944">
    <property type="protein sequence ID" value="EGF75965.1"/>
    <property type="molecule type" value="Genomic_DNA"/>
</dbReference>
<keyword evidence="3" id="KW-1185">Reference proteome</keyword>
<dbReference type="InterPro" id="IPR019734">
    <property type="entry name" value="TPR_rpt"/>
</dbReference>
<dbReference type="InterPro" id="IPR011990">
    <property type="entry name" value="TPR-like_helical_dom_sf"/>
</dbReference>
<organism evidence="2 3">
    <name type="scientific">Batrachochytrium dendrobatidis (strain JAM81 / FGSC 10211)</name>
    <name type="common">Frog chytrid fungus</name>
    <dbReference type="NCBI Taxonomy" id="684364"/>
    <lineage>
        <taxon>Eukaryota</taxon>
        <taxon>Fungi</taxon>
        <taxon>Fungi incertae sedis</taxon>
        <taxon>Chytridiomycota</taxon>
        <taxon>Chytridiomycota incertae sedis</taxon>
        <taxon>Chytridiomycetes</taxon>
        <taxon>Rhizophydiales</taxon>
        <taxon>Rhizophydiales incertae sedis</taxon>
        <taxon>Batrachochytrium</taxon>
    </lineage>
</organism>